<protein>
    <submittedName>
        <fullName evidence="6">GntR family transcriptional regulator</fullName>
    </submittedName>
</protein>
<accession>A0A3P8MEV4</accession>
<evidence type="ECO:0000256" key="1">
    <source>
        <dbReference type="ARBA" id="ARBA00023015"/>
    </source>
</evidence>
<evidence type="ECO:0000256" key="2">
    <source>
        <dbReference type="ARBA" id="ARBA00023125"/>
    </source>
</evidence>
<keyword evidence="3" id="KW-0804">Transcription</keyword>
<reference evidence="6 7" key="1">
    <citation type="submission" date="2018-12" db="EMBL/GenBank/DDBJ databases">
        <authorList>
            <consortium name="Pathogen Informatics"/>
        </authorList>
    </citation>
    <scope>NUCLEOTIDE SEQUENCE [LARGE SCALE GENOMIC DNA]</scope>
    <source>
        <strain evidence="6 7">NCTC10126</strain>
    </source>
</reference>
<dbReference type="Pfam" id="PF01380">
    <property type="entry name" value="SIS"/>
    <property type="match status" value="1"/>
</dbReference>
<dbReference type="InterPro" id="IPR036388">
    <property type="entry name" value="WH-like_DNA-bd_sf"/>
</dbReference>
<dbReference type="SUPFAM" id="SSF46689">
    <property type="entry name" value="Homeodomain-like"/>
    <property type="match status" value="1"/>
</dbReference>
<dbReference type="GO" id="GO:0097367">
    <property type="term" value="F:carbohydrate derivative binding"/>
    <property type="evidence" value="ECO:0007669"/>
    <property type="project" value="InterPro"/>
</dbReference>
<dbReference type="PROSITE" id="PS51464">
    <property type="entry name" value="SIS"/>
    <property type="match status" value="1"/>
</dbReference>
<evidence type="ECO:0000256" key="3">
    <source>
        <dbReference type="ARBA" id="ARBA00023163"/>
    </source>
</evidence>
<dbReference type="InterPro" id="IPR047640">
    <property type="entry name" value="RpiR-like"/>
</dbReference>
<dbReference type="Gene3D" id="3.40.50.10490">
    <property type="entry name" value="Glucose-6-phosphate isomerase like protein, domain 1"/>
    <property type="match status" value="1"/>
</dbReference>
<proteinExistence type="predicted"/>
<dbReference type="InterPro" id="IPR000281">
    <property type="entry name" value="HTH_RpiR"/>
</dbReference>
<evidence type="ECO:0000313" key="7">
    <source>
        <dbReference type="Proteomes" id="UP000280036"/>
    </source>
</evidence>
<dbReference type="SUPFAM" id="SSF53697">
    <property type="entry name" value="SIS domain"/>
    <property type="match status" value="1"/>
</dbReference>
<dbReference type="CDD" id="cd05013">
    <property type="entry name" value="SIS_RpiR"/>
    <property type="match status" value="1"/>
</dbReference>
<dbReference type="PANTHER" id="PTHR30514:SF1">
    <property type="entry name" value="HTH-TYPE TRANSCRIPTIONAL REGULATOR HEXR-RELATED"/>
    <property type="match status" value="1"/>
</dbReference>
<dbReference type="GO" id="GO:0003700">
    <property type="term" value="F:DNA-binding transcription factor activity"/>
    <property type="evidence" value="ECO:0007669"/>
    <property type="project" value="InterPro"/>
</dbReference>
<organism evidence="6 7">
    <name type="scientific">Mycoplasmopsis caviae</name>
    <dbReference type="NCBI Taxonomy" id="55603"/>
    <lineage>
        <taxon>Bacteria</taxon>
        <taxon>Bacillati</taxon>
        <taxon>Mycoplasmatota</taxon>
        <taxon>Mycoplasmoidales</taxon>
        <taxon>Metamycoplasmataceae</taxon>
        <taxon>Mycoplasmopsis</taxon>
    </lineage>
</organism>
<feature type="domain" description="SIS" evidence="5">
    <location>
        <begin position="119"/>
        <end position="247"/>
    </location>
</feature>
<evidence type="ECO:0000259" key="4">
    <source>
        <dbReference type="PROSITE" id="PS51071"/>
    </source>
</evidence>
<dbReference type="GO" id="GO:1901135">
    <property type="term" value="P:carbohydrate derivative metabolic process"/>
    <property type="evidence" value="ECO:0007669"/>
    <property type="project" value="InterPro"/>
</dbReference>
<dbReference type="Pfam" id="PF01418">
    <property type="entry name" value="HTH_6"/>
    <property type="match status" value="1"/>
</dbReference>
<dbReference type="PROSITE" id="PS51071">
    <property type="entry name" value="HTH_RPIR"/>
    <property type="match status" value="1"/>
</dbReference>
<gene>
    <name evidence="6" type="primary">gntR_2</name>
    <name evidence="6" type="ORF">NCTC10126_00888</name>
</gene>
<dbReference type="Gene3D" id="1.10.10.10">
    <property type="entry name" value="Winged helix-like DNA-binding domain superfamily/Winged helix DNA-binding domain"/>
    <property type="match status" value="1"/>
</dbReference>
<dbReference type="InterPro" id="IPR009057">
    <property type="entry name" value="Homeodomain-like_sf"/>
</dbReference>
<keyword evidence="1" id="KW-0805">Transcription regulation</keyword>
<dbReference type="PANTHER" id="PTHR30514">
    <property type="entry name" value="GLUCOKINASE"/>
    <property type="match status" value="1"/>
</dbReference>
<dbReference type="EMBL" id="UZVY01000001">
    <property type="protein sequence ID" value="VDR42366.1"/>
    <property type="molecule type" value="Genomic_DNA"/>
</dbReference>
<dbReference type="InterPro" id="IPR035472">
    <property type="entry name" value="RpiR-like_SIS"/>
</dbReference>
<dbReference type="InterPro" id="IPR001347">
    <property type="entry name" value="SIS_dom"/>
</dbReference>
<sequence>MYNIDMKLFLFADEYKSLTNAEQKIVEYLNENPNDFAENSIEKNATKTNTSTAVLSRMYSKLGFSSYKEMQFYVKYNYLSRIKIPKELEDNSIYKVFKSYIETINLTSKYLDINEIRFICNEIHKKKTVYCYGIGSSAISARELCLNLEKFNYRTFFYDGFHTFLISLFSKAQKEEKPPVIIFSKTGNTAEIIFLCEQLLKNNFPFLLITANKSQKSKYPHVLLHETVEQRIRYHALSSKIAQQYIADIITDYLVSKIEDKSSRSDWLKVIDEWNDSGKKRHD</sequence>
<evidence type="ECO:0000259" key="5">
    <source>
        <dbReference type="PROSITE" id="PS51464"/>
    </source>
</evidence>
<dbReference type="GO" id="GO:0003677">
    <property type="term" value="F:DNA binding"/>
    <property type="evidence" value="ECO:0007669"/>
    <property type="project" value="UniProtKB-KW"/>
</dbReference>
<keyword evidence="2" id="KW-0238">DNA-binding</keyword>
<dbReference type="Proteomes" id="UP000280036">
    <property type="component" value="Unassembled WGS sequence"/>
</dbReference>
<dbReference type="InterPro" id="IPR046348">
    <property type="entry name" value="SIS_dom_sf"/>
</dbReference>
<feature type="domain" description="HTH rpiR-type" evidence="4">
    <location>
        <begin position="5"/>
        <end position="81"/>
    </location>
</feature>
<evidence type="ECO:0000313" key="6">
    <source>
        <dbReference type="EMBL" id="VDR42366.1"/>
    </source>
</evidence>
<dbReference type="AlphaFoldDB" id="A0A3P8MEV4"/>
<name>A0A3P8MEV4_9BACT</name>